<dbReference type="PATRIC" id="fig|1139996.3.peg.574"/>
<dbReference type="HAMAP" id="MF_00185">
    <property type="entry name" value="IPP_trans"/>
    <property type="match status" value="1"/>
</dbReference>
<dbReference type="GO" id="GO:0006400">
    <property type="term" value="P:tRNA modification"/>
    <property type="evidence" value="ECO:0007669"/>
    <property type="project" value="TreeGrafter"/>
</dbReference>
<evidence type="ECO:0000256" key="8">
    <source>
        <dbReference type="ARBA" id="ARBA00022842"/>
    </source>
</evidence>
<gene>
    <name evidence="10" type="primary">miaA</name>
    <name evidence="14" type="ORF">OMQ_00581</name>
</gene>
<feature type="region of interest" description="Interaction with substrate tRNA" evidence="10">
    <location>
        <begin position="34"/>
        <end position="37"/>
    </location>
</feature>
<comment type="function">
    <text evidence="2 10 12">Catalyzes the transfer of a dimethylallyl group onto the adenine at position 37 in tRNAs that read codons beginning with uridine, leading to the formation of N6-(dimethylallyl)adenosine (i(6)A).</text>
</comment>
<dbReference type="EMBL" id="AHYT01000002">
    <property type="protein sequence ID" value="EOT29890.1"/>
    <property type="molecule type" value="Genomic_DNA"/>
</dbReference>
<dbReference type="Gene3D" id="3.40.50.300">
    <property type="entry name" value="P-loop containing nucleotide triphosphate hydrolases"/>
    <property type="match status" value="1"/>
</dbReference>
<evidence type="ECO:0000256" key="11">
    <source>
        <dbReference type="RuleBase" id="RU003783"/>
    </source>
</evidence>
<proteinExistence type="inferred from homology"/>
<evidence type="ECO:0000256" key="1">
    <source>
        <dbReference type="ARBA" id="ARBA00001946"/>
    </source>
</evidence>
<comment type="caution">
    <text evidence="10">Lacks conserved residue(s) required for the propagation of feature annotation.</text>
</comment>
<feature type="binding site" evidence="10">
    <location>
        <begin position="9"/>
        <end position="16"/>
    </location>
    <ligand>
        <name>ATP</name>
        <dbReference type="ChEBI" id="CHEBI:30616"/>
    </ligand>
</feature>
<feature type="binding site" evidence="10">
    <location>
        <begin position="11"/>
        <end position="16"/>
    </location>
    <ligand>
        <name>substrate</name>
    </ligand>
</feature>
<reference evidence="14 15" key="1">
    <citation type="submission" date="2013-03" db="EMBL/GenBank/DDBJ databases">
        <title>The Genome Sequence of Enterococcus saccharolyticus ATCC_43076 (Illumina only assembly).</title>
        <authorList>
            <consortium name="The Broad Institute Genomics Platform"/>
            <consortium name="The Broad Institute Genome Sequencing Center for Infectious Disease"/>
            <person name="Earl A."/>
            <person name="Russ C."/>
            <person name="Gilmore M."/>
            <person name="Surin D."/>
            <person name="Walker B."/>
            <person name="Young S."/>
            <person name="Zeng Q."/>
            <person name="Gargeya S."/>
            <person name="Fitzgerald M."/>
            <person name="Haas B."/>
            <person name="Abouelleil A."/>
            <person name="Allen A.W."/>
            <person name="Alvarado L."/>
            <person name="Arachchi H.M."/>
            <person name="Berlin A.M."/>
            <person name="Chapman S.B."/>
            <person name="Gainer-Dewar J."/>
            <person name="Goldberg J."/>
            <person name="Griggs A."/>
            <person name="Gujja S."/>
            <person name="Hansen M."/>
            <person name="Howarth C."/>
            <person name="Imamovic A."/>
            <person name="Ireland A."/>
            <person name="Larimer J."/>
            <person name="McCowan C."/>
            <person name="Murphy C."/>
            <person name="Pearson M."/>
            <person name="Poon T.W."/>
            <person name="Priest M."/>
            <person name="Roberts A."/>
            <person name="Saif S."/>
            <person name="Shea T."/>
            <person name="Sisk P."/>
            <person name="Sykes S."/>
            <person name="Wortman J."/>
            <person name="Nusbaum C."/>
            <person name="Birren B."/>
        </authorList>
    </citation>
    <scope>NUCLEOTIDE SEQUENCE [LARGE SCALE GENOMIC DNA]</scope>
    <source>
        <strain evidence="14 15">ATCC 43076</strain>
    </source>
</reference>
<evidence type="ECO:0000256" key="5">
    <source>
        <dbReference type="ARBA" id="ARBA00022694"/>
    </source>
</evidence>
<feature type="site" description="Interaction with substrate tRNA" evidence="10">
    <location>
        <position position="100"/>
    </location>
</feature>
<dbReference type="PANTHER" id="PTHR11088:SF60">
    <property type="entry name" value="TRNA DIMETHYLALLYLTRANSFERASE"/>
    <property type="match status" value="1"/>
</dbReference>
<dbReference type="Pfam" id="PF01715">
    <property type="entry name" value="IPPT"/>
    <property type="match status" value="1"/>
</dbReference>
<comment type="subunit">
    <text evidence="10">Monomer.</text>
</comment>
<sequence length="314" mass="36121">MKKVLVIVGPTAVGKTALSIELAKKYNGEIISGDSMQVYRELTIGTAKVTEEETEGIPHYLIDIRDKEEAYSVSEFQQEARAWIADIHQRGKLPIIVGGTGLYIQALLYDFQLGGKTEDADTALRLKYEAFAHEHGKAALWQLLKETDPLAAEKIHFNNQRKVIRALEVFETTGESITAPKEEPQRLYDYFLIGLTTDREVLYQRINQRVDQMMANGLLDEAEKIKAIPDTQAALGIGYKEFLPYFQGQATLEEVAEEIKLHSRRYAKRQLTWFRNRLNPYWMDLVQHPETIVELEKTITQWLEAKEWKQNESF</sequence>
<dbReference type="PANTHER" id="PTHR11088">
    <property type="entry name" value="TRNA DIMETHYLALLYLTRANSFERASE"/>
    <property type="match status" value="1"/>
</dbReference>
<dbReference type="GO" id="GO:0052381">
    <property type="term" value="F:tRNA dimethylallyltransferase activity"/>
    <property type="evidence" value="ECO:0007669"/>
    <property type="project" value="UniProtKB-UniRule"/>
</dbReference>
<evidence type="ECO:0000256" key="13">
    <source>
        <dbReference type="RuleBase" id="RU003785"/>
    </source>
</evidence>
<keyword evidence="5 10" id="KW-0819">tRNA processing</keyword>
<keyword evidence="4 10" id="KW-0808">Transferase</keyword>
<dbReference type="HOGENOM" id="CLU_032616_0_1_9"/>
<dbReference type="InterPro" id="IPR039657">
    <property type="entry name" value="Dimethylallyltransferase"/>
</dbReference>
<evidence type="ECO:0000256" key="3">
    <source>
        <dbReference type="ARBA" id="ARBA00005842"/>
    </source>
</evidence>
<dbReference type="NCBIfam" id="TIGR00174">
    <property type="entry name" value="miaA"/>
    <property type="match status" value="1"/>
</dbReference>
<dbReference type="AlphaFoldDB" id="S0JN03"/>
<evidence type="ECO:0000256" key="7">
    <source>
        <dbReference type="ARBA" id="ARBA00022840"/>
    </source>
</evidence>
<evidence type="ECO:0000256" key="12">
    <source>
        <dbReference type="RuleBase" id="RU003784"/>
    </source>
</evidence>
<accession>S0JN03</accession>
<evidence type="ECO:0000256" key="4">
    <source>
        <dbReference type="ARBA" id="ARBA00022679"/>
    </source>
</evidence>
<dbReference type="SUPFAM" id="SSF52540">
    <property type="entry name" value="P-loop containing nucleoside triphosphate hydrolases"/>
    <property type="match status" value="2"/>
</dbReference>
<dbReference type="InterPro" id="IPR018022">
    <property type="entry name" value="IPT"/>
</dbReference>
<dbReference type="GO" id="GO:0005524">
    <property type="term" value="F:ATP binding"/>
    <property type="evidence" value="ECO:0007669"/>
    <property type="project" value="UniProtKB-UniRule"/>
</dbReference>
<dbReference type="STRING" id="41997.RV16_GL000313"/>
<dbReference type="OrthoDB" id="9776390at2"/>
<keyword evidence="15" id="KW-1185">Reference proteome</keyword>
<comment type="cofactor">
    <cofactor evidence="1 10">
        <name>Mg(2+)</name>
        <dbReference type="ChEBI" id="CHEBI:18420"/>
    </cofactor>
</comment>
<evidence type="ECO:0000256" key="6">
    <source>
        <dbReference type="ARBA" id="ARBA00022741"/>
    </source>
</evidence>
<dbReference type="Gene3D" id="1.10.20.140">
    <property type="match status" value="1"/>
</dbReference>
<dbReference type="eggNOG" id="COG0324">
    <property type="taxonomic scope" value="Bacteria"/>
</dbReference>
<keyword evidence="6 10" id="KW-0547">Nucleotide-binding</keyword>
<keyword evidence="7 10" id="KW-0067">ATP-binding</keyword>
<dbReference type="Proteomes" id="UP000014136">
    <property type="component" value="Unassembled WGS sequence"/>
</dbReference>
<feature type="site" description="Interaction with substrate tRNA" evidence="10">
    <location>
        <position position="125"/>
    </location>
</feature>
<comment type="similarity">
    <text evidence="3 10 13">Belongs to the IPP transferase family.</text>
</comment>
<comment type="caution">
    <text evidence="14">The sequence shown here is derived from an EMBL/GenBank/DDBJ whole genome shotgun (WGS) entry which is preliminary data.</text>
</comment>
<name>S0JN03_9ENTE</name>
<dbReference type="RefSeq" id="WP_016174388.1">
    <property type="nucleotide sequence ID" value="NZ_KE136389.1"/>
</dbReference>
<evidence type="ECO:0000256" key="10">
    <source>
        <dbReference type="HAMAP-Rule" id="MF_00185"/>
    </source>
</evidence>
<protein>
    <recommendedName>
        <fullName evidence="10">tRNA dimethylallyltransferase</fullName>
        <ecNumber evidence="10">2.5.1.75</ecNumber>
    </recommendedName>
    <alternativeName>
        <fullName evidence="10">Dimethylallyl diphosphate:tRNA dimethylallyltransferase</fullName>
        <shortName evidence="10">DMAPP:tRNA dimethylallyltransferase</shortName>
        <shortName evidence="10">DMATase</shortName>
    </alternativeName>
    <alternativeName>
        <fullName evidence="10">Isopentenyl-diphosphate:tRNA isopentenyltransferase</fullName>
        <shortName evidence="10">IPP transferase</shortName>
        <shortName evidence="10">IPPT</shortName>
        <shortName evidence="10">IPTase</shortName>
    </alternativeName>
</protein>
<dbReference type="InterPro" id="IPR027417">
    <property type="entry name" value="P-loop_NTPase"/>
</dbReference>
<keyword evidence="8 10" id="KW-0460">Magnesium</keyword>
<evidence type="ECO:0000256" key="9">
    <source>
        <dbReference type="ARBA" id="ARBA00049563"/>
    </source>
</evidence>
<comment type="catalytic activity">
    <reaction evidence="9 10 11">
        <text>adenosine(37) in tRNA + dimethylallyl diphosphate = N(6)-dimethylallyladenosine(37) in tRNA + diphosphate</text>
        <dbReference type="Rhea" id="RHEA:26482"/>
        <dbReference type="Rhea" id="RHEA-COMP:10162"/>
        <dbReference type="Rhea" id="RHEA-COMP:10375"/>
        <dbReference type="ChEBI" id="CHEBI:33019"/>
        <dbReference type="ChEBI" id="CHEBI:57623"/>
        <dbReference type="ChEBI" id="CHEBI:74411"/>
        <dbReference type="ChEBI" id="CHEBI:74415"/>
        <dbReference type="EC" id="2.5.1.75"/>
    </reaction>
</comment>
<organism evidence="14 15">
    <name type="scientific">Enterococcus saccharolyticus subsp. saccharolyticus ATCC 43076</name>
    <dbReference type="NCBI Taxonomy" id="1139996"/>
    <lineage>
        <taxon>Bacteria</taxon>
        <taxon>Bacillati</taxon>
        <taxon>Bacillota</taxon>
        <taxon>Bacilli</taxon>
        <taxon>Lactobacillales</taxon>
        <taxon>Enterococcaceae</taxon>
        <taxon>Enterococcus</taxon>
    </lineage>
</organism>
<evidence type="ECO:0000313" key="14">
    <source>
        <dbReference type="EMBL" id="EOT29890.1"/>
    </source>
</evidence>
<evidence type="ECO:0000313" key="15">
    <source>
        <dbReference type="Proteomes" id="UP000014136"/>
    </source>
</evidence>
<dbReference type="EC" id="2.5.1.75" evidence="10"/>
<evidence type="ECO:0000256" key="2">
    <source>
        <dbReference type="ARBA" id="ARBA00003213"/>
    </source>
</evidence>